<dbReference type="AlphaFoldDB" id="A0A1M3L561"/>
<proteinExistence type="predicted"/>
<reference evidence="1 2" key="1">
    <citation type="submission" date="2016-09" db="EMBL/GenBank/DDBJ databases">
        <title>Genome-resolved meta-omics ties microbial dynamics to process performance in biotechnology for thiocyanate degradation.</title>
        <authorList>
            <person name="Kantor R.S."/>
            <person name="Huddy R.J."/>
            <person name="Iyer R."/>
            <person name="Thomas B.C."/>
            <person name="Brown C.T."/>
            <person name="Anantharaman K."/>
            <person name="Tringe S."/>
            <person name="Hettich R.L."/>
            <person name="Harrison S.T."/>
            <person name="Banfield J.F."/>
        </authorList>
    </citation>
    <scope>NUCLEOTIDE SEQUENCE [LARGE SCALE GENOMIC DNA]</scope>
    <source>
        <strain evidence="1">59-99</strain>
    </source>
</reference>
<name>A0A1M3L561_9BACT</name>
<protein>
    <submittedName>
        <fullName evidence="1">Type I-E CRISPR-associated protein Cse1/CasA</fullName>
    </submittedName>
</protein>
<comment type="caution">
    <text evidence="1">The sequence shown here is derived from an EMBL/GenBank/DDBJ whole genome shotgun (WGS) entry which is preliminary data.</text>
</comment>
<dbReference type="STRING" id="1895771.BGO89_03670"/>
<sequence length="502" mass="56922">MSFNLITLPWLPCRLQDGRTTGLLSLRQVFERSGDITDLVTTSVSEAAALRRFLLAVFIRVYGDRIPGWKKSPDTVGPLPMQPFDDYVEQWGHRFELFHPERPFYQHVQPSSEKKQSLNKLVFEDASGANAVWFSHRYEEDGRTMTNAEAARALITAQAYAVGGGVSKPFNFSHGTLVAGGIIFWIAGKDLLESLLLNAPLAYFRESEPDDMPAWERPSVHAEQRADAGLLDLLTFQSRRLLLTRADDDNVDGVFLSQGDKDVSVARDPMMAYYMNDKDEERVLNLDREKALWREYQILYAAAESGSSRYHPPSVLQEHRNAPAPPHGEPVHIDMFAFGVQTDKGKIEHSHMERFPFYPGIAADPDNRDRLDQLLHTANGLEKNLDQGLWQFAKTLLHPDKTNLGDIERREVIALKNSFSWKSKYWSALGTMIHDYIRRLARSGSTDERDEIAEDWRRECRHTAERVLKNITDSYGTTARSARAAALAHAILHREFAAADVA</sequence>
<gene>
    <name evidence="1" type="ORF">BGO89_03670</name>
</gene>
<organism evidence="1 2">
    <name type="scientific">Candidatus Kapaibacterium thiocyanatum</name>
    <dbReference type="NCBI Taxonomy" id="1895771"/>
    <lineage>
        <taxon>Bacteria</taxon>
        <taxon>Pseudomonadati</taxon>
        <taxon>Candidatus Kapaibacteriota</taxon>
        <taxon>Candidatus Kapaibacteriia</taxon>
        <taxon>Candidatus Kapaibacteriales</taxon>
        <taxon>Candidatus Kapaibacteriaceae</taxon>
        <taxon>Candidatus Kapaibacterium</taxon>
    </lineage>
</organism>
<dbReference type="Gene3D" id="1.10.132.100">
    <property type="match status" value="1"/>
</dbReference>
<evidence type="ECO:0000313" key="2">
    <source>
        <dbReference type="Proteomes" id="UP000184233"/>
    </source>
</evidence>
<dbReference type="EMBL" id="MKVH01000003">
    <property type="protein sequence ID" value="OJX60683.1"/>
    <property type="molecule type" value="Genomic_DNA"/>
</dbReference>
<dbReference type="Pfam" id="PF09481">
    <property type="entry name" value="CRISPR_Cse1"/>
    <property type="match status" value="1"/>
</dbReference>
<dbReference type="NCBIfam" id="TIGR02547">
    <property type="entry name" value="casA_cse1"/>
    <property type="match status" value="1"/>
</dbReference>
<accession>A0A1M3L561</accession>
<dbReference type="Proteomes" id="UP000184233">
    <property type="component" value="Unassembled WGS sequence"/>
</dbReference>
<evidence type="ECO:0000313" key="1">
    <source>
        <dbReference type="EMBL" id="OJX60683.1"/>
    </source>
</evidence>
<dbReference type="InterPro" id="IPR013381">
    <property type="entry name" value="CRISPR-assoc_prot_Cse1"/>
</dbReference>